<gene>
    <name evidence="1" type="ORF">CYPRO_3017</name>
</gene>
<dbReference type="Proteomes" id="UP000254808">
    <property type="component" value="Chromosome"/>
</dbReference>
<dbReference type="KEGG" id="cprv:CYPRO_3017"/>
<evidence type="ECO:0000313" key="2">
    <source>
        <dbReference type="Proteomes" id="UP000254808"/>
    </source>
</evidence>
<protein>
    <submittedName>
        <fullName evidence="1">Uncharacterized protein</fullName>
    </submittedName>
</protein>
<name>A0A345UP52_9BACT</name>
<evidence type="ECO:0000313" key="1">
    <source>
        <dbReference type="EMBL" id="AXJ02254.1"/>
    </source>
</evidence>
<dbReference type="AlphaFoldDB" id="A0A345UP52"/>
<accession>A0A345UP52</accession>
<reference evidence="1 2" key="1">
    <citation type="submission" date="2018-03" db="EMBL/GenBank/DDBJ databases">
        <title>Phenotypic and genomic properties of Cyclonatronum proteinivorum gen. nov., sp. nov., a haloalkaliphilic bacteroidete from soda lakes possessing Na+-translocating rhodopsin.</title>
        <authorList>
            <person name="Toshchakov S.V."/>
            <person name="Korzhenkov A."/>
            <person name="Samarov N.I."/>
            <person name="Kublanov I.V."/>
            <person name="Muntyan M.S."/>
            <person name="Sorokin D.Y."/>
        </authorList>
    </citation>
    <scope>NUCLEOTIDE SEQUENCE [LARGE SCALE GENOMIC DNA]</scope>
    <source>
        <strain evidence="1 2">Omega</strain>
    </source>
</reference>
<keyword evidence="2" id="KW-1185">Reference proteome</keyword>
<sequence>MRLRLYFMTAIYLPILLYAMSTYQLESGALVIDRDDISPVAIPESRLLFAGDEFSADIFFQPLDSGINGNALNTLANPGVEIIEGPEGLVYDAGARKFRFDTSQLFEGVSPEINEVEVSFRANIFIESIVDNEVEAREVERTFVVRRPTVNIFSNTPQRLVSNAENDLSFLIEGVSASEIELRESSRGLRVQGNRIRWSPAGSETNISVYRLSESGEPRLIDVRNFEVVPPPPPRVFMRRHLTEEILSPGDVVNINDDQIEIVVQPDPAFLQDYPNDARYALDIMRISSYQQGRPPQTITVNAADLPRDNRRNQATRQFIYGPFRLSQLDSSIRGNEVRFEIQGVNRINFEGVTEPVPNNQFQDLFSLNTR</sequence>
<organism evidence="1 2">
    <name type="scientific">Cyclonatronum proteinivorum</name>
    <dbReference type="NCBI Taxonomy" id="1457365"/>
    <lineage>
        <taxon>Bacteria</taxon>
        <taxon>Pseudomonadati</taxon>
        <taxon>Balneolota</taxon>
        <taxon>Balneolia</taxon>
        <taxon>Balneolales</taxon>
        <taxon>Cyclonatronaceae</taxon>
        <taxon>Cyclonatronum</taxon>
    </lineage>
</organism>
<dbReference type="EMBL" id="CP027806">
    <property type="protein sequence ID" value="AXJ02254.1"/>
    <property type="molecule type" value="Genomic_DNA"/>
</dbReference>
<proteinExistence type="predicted"/>